<proteinExistence type="predicted"/>
<protein>
    <submittedName>
        <fullName evidence="1">Uncharacterized protein</fullName>
    </submittedName>
</protein>
<keyword evidence="2" id="KW-1185">Reference proteome</keyword>
<accession>A0A2G5B3I2</accession>
<name>A0A2G5B3I2_COERN</name>
<dbReference type="AlphaFoldDB" id="A0A2G5B3I2"/>
<gene>
    <name evidence="1" type="ORF">COEREDRAFT_89476</name>
</gene>
<reference evidence="1 2" key="1">
    <citation type="journal article" date="2015" name="Genome Biol. Evol.">
        <title>Phylogenomic analyses indicate that early fungi evolved digesting cell walls of algal ancestors of land plants.</title>
        <authorList>
            <person name="Chang Y."/>
            <person name="Wang S."/>
            <person name="Sekimoto S."/>
            <person name="Aerts A.L."/>
            <person name="Choi C."/>
            <person name="Clum A."/>
            <person name="LaButti K.M."/>
            <person name="Lindquist E.A."/>
            <person name="Yee Ngan C."/>
            <person name="Ohm R.A."/>
            <person name="Salamov A.A."/>
            <person name="Grigoriev I.V."/>
            <person name="Spatafora J.W."/>
            <person name="Berbee M.L."/>
        </authorList>
    </citation>
    <scope>NUCLEOTIDE SEQUENCE [LARGE SCALE GENOMIC DNA]</scope>
    <source>
        <strain evidence="1 2">NRRL 1564</strain>
    </source>
</reference>
<evidence type="ECO:0000313" key="2">
    <source>
        <dbReference type="Proteomes" id="UP000242474"/>
    </source>
</evidence>
<evidence type="ECO:0000313" key="1">
    <source>
        <dbReference type="EMBL" id="PIA13580.1"/>
    </source>
</evidence>
<dbReference type="EMBL" id="KZ303532">
    <property type="protein sequence ID" value="PIA13580.1"/>
    <property type="molecule type" value="Genomic_DNA"/>
</dbReference>
<dbReference type="Proteomes" id="UP000242474">
    <property type="component" value="Unassembled WGS sequence"/>
</dbReference>
<sequence>MYFVRTTIKFRIISNESETIAYEDNFPIKMLEEDVKEYAKKKYQNCNIKVSPGSLSTDDYEQNISYQTYYFEVEVTPQLTIKKNKSVPKPAKYNEDKIIDQLNCLDIKEVAKYAYNKPQNSENKVDYNSVKENLESNCRDYLKNYLINSKCMDKNSKADQTVLDKCVKHIVPQVDTIIRHLFHKNYESKKPTDELTESALLS</sequence>
<organism evidence="1 2">
    <name type="scientific">Coemansia reversa (strain ATCC 12441 / NRRL 1564)</name>
    <dbReference type="NCBI Taxonomy" id="763665"/>
    <lineage>
        <taxon>Eukaryota</taxon>
        <taxon>Fungi</taxon>
        <taxon>Fungi incertae sedis</taxon>
        <taxon>Zoopagomycota</taxon>
        <taxon>Kickxellomycotina</taxon>
        <taxon>Kickxellomycetes</taxon>
        <taxon>Kickxellales</taxon>
        <taxon>Kickxellaceae</taxon>
        <taxon>Coemansia</taxon>
    </lineage>
</organism>